<dbReference type="RefSeq" id="YP_009149982.1">
    <property type="nucleotide sequence ID" value="NC_027358.1"/>
</dbReference>
<dbReference type="Proteomes" id="UP000203142">
    <property type="component" value="Segment"/>
</dbReference>
<organism evidence="1 2">
    <name type="scientific">Leuconostoc phage Ln-9</name>
    <dbReference type="NCBI Taxonomy" id="1536605"/>
    <lineage>
        <taxon>Viruses</taxon>
        <taxon>Duplodnaviria</taxon>
        <taxon>Heunggongvirae</taxon>
        <taxon>Uroviricota</taxon>
        <taxon>Caudoviricetes</taxon>
        <taxon>Mccleskeyvirinae</taxon>
        <taxon>Unaquatrovirus</taxon>
        <taxon>Unaquatrovirus Ln9</taxon>
    </lineage>
</organism>
<dbReference type="OrthoDB" id="7209at10239"/>
<accession>A0A0D3MKV1</accession>
<protein>
    <submittedName>
        <fullName evidence="1">Baseplate protein</fullName>
    </submittedName>
</protein>
<keyword evidence="2" id="KW-1185">Reference proteome</keyword>
<dbReference type="EMBL" id="KM262192">
    <property type="protein sequence ID" value="AIM50874.1"/>
    <property type="molecule type" value="Genomic_DNA"/>
</dbReference>
<dbReference type="KEGG" id="vg:24723709"/>
<evidence type="ECO:0000313" key="2">
    <source>
        <dbReference type="Proteomes" id="UP000203142"/>
    </source>
</evidence>
<reference evidence="1 2" key="1">
    <citation type="journal article" date="2015" name="Int. J. Food Microbiol.">
        <title>Phages of dairy Leuconostoc mesenteroides: Genomics and factors influencing their adsorption.</title>
        <authorList>
            <person name="Pujato S.A."/>
            <person name="Mercanti D.J."/>
            <person name="Guglielmotti D.M."/>
            <person name="Rousseau G.M."/>
            <person name="Moineau S."/>
            <person name="Reinheimer J.A."/>
            <person name="Quiberoni A.D."/>
        </authorList>
    </citation>
    <scope>NUCLEOTIDE SEQUENCE [LARGE SCALE GENOMIC DNA]</scope>
</reference>
<gene>
    <name evidence="1" type="ORF">Ln9_0025</name>
</gene>
<sequence length="332" mass="37247">MADTRTIYLHTADKTFSSDPADKNYSYLDMSEYDSLNPTYSSTIKVSGGVVGIYDDYTSKITLTFEGQNSGRDERAEWVNNYAHKIKQISVATSTDKTTLFNKRCVVSYIEMVDTQYINGAQVEIEITMFGRWQSSLASKPTITEKYDGGTKVYNRQIDVPDITSSALVGSAYVGYAKIGDTTQPADRSFDIQAYRYNYQYGKTTLLNQLSLPDDKNRFIIAIEPNYVKGNIKLSNGTYSVDISSTNLSNTNGISSDLITYSTGDFEEVSRFDLLQSGYVASTVWDNISENYAKLYHITNTINTEPANILVTNEVGQHIPFSLYVYSIQDFI</sequence>
<dbReference type="GeneID" id="24723709"/>
<proteinExistence type="predicted"/>
<name>A0A0D3MKV1_9CAUD</name>
<evidence type="ECO:0000313" key="1">
    <source>
        <dbReference type="EMBL" id="AIM50874.1"/>
    </source>
</evidence>